<evidence type="ECO:0000313" key="4">
    <source>
        <dbReference type="Proteomes" id="UP000199138"/>
    </source>
</evidence>
<evidence type="ECO:0000313" key="3">
    <source>
        <dbReference type="EMBL" id="SFU74299.1"/>
    </source>
</evidence>
<sequence>MEKLIWLVDDSELFGFVVGKYAEQFPQVCFKHFKSVPEALGALELCNKTEYKLPNMIFLDLHLPIYDGWSFLEATRTNSCWETSSLYVLTNSASPEDIRRAKSYPQVTATQFKDSVKSFFKDL</sequence>
<accession>A0A1I7IN04</accession>
<dbReference type="Proteomes" id="UP000199138">
    <property type="component" value="Unassembled WGS sequence"/>
</dbReference>
<proteinExistence type="predicted"/>
<dbReference type="GO" id="GO:0000160">
    <property type="term" value="P:phosphorelay signal transduction system"/>
    <property type="evidence" value="ECO:0007669"/>
    <property type="project" value="InterPro"/>
</dbReference>
<dbReference type="STRING" id="1224947.SAMN05216480_11828"/>
<protein>
    <submittedName>
        <fullName evidence="3">CheY chemotaxis protein or a CheY-like REC (Receiver) domain</fullName>
    </submittedName>
</protein>
<dbReference type="OrthoDB" id="673128at2"/>
<gene>
    <name evidence="3" type="ORF">SAMN05216480_11828</name>
</gene>
<feature type="modified residue" description="4-aspartylphosphate" evidence="1">
    <location>
        <position position="60"/>
    </location>
</feature>
<evidence type="ECO:0000256" key="1">
    <source>
        <dbReference type="PROSITE-ProRule" id="PRU00169"/>
    </source>
</evidence>
<organism evidence="3 4">
    <name type="scientific">Pustulibacterium marinum</name>
    <dbReference type="NCBI Taxonomy" id="1224947"/>
    <lineage>
        <taxon>Bacteria</taxon>
        <taxon>Pseudomonadati</taxon>
        <taxon>Bacteroidota</taxon>
        <taxon>Flavobacteriia</taxon>
        <taxon>Flavobacteriales</taxon>
        <taxon>Flavobacteriaceae</taxon>
        <taxon>Pustulibacterium</taxon>
    </lineage>
</organism>
<evidence type="ECO:0000259" key="2">
    <source>
        <dbReference type="PROSITE" id="PS50110"/>
    </source>
</evidence>
<dbReference type="RefSeq" id="WP_093026344.1">
    <property type="nucleotide sequence ID" value="NZ_FPBK01000018.1"/>
</dbReference>
<dbReference type="InterPro" id="IPR001789">
    <property type="entry name" value="Sig_transdc_resp-reg_receiver"/>
</dbReference>
<reference evidence="3 4" key="1">
    <citation type="submission" date="2016-10" db="EMBL/GenBank/DDBJ databases">
        <authorList>
            <person name="de Groot N.N."/>
        </authorList>
    </citation>
    <scope>NUCLEOTIDE SEQUENCE [LARGE SCALE GENOMIC DNA]</scope>
    <source>
        <strain evidence="3 4">CGMCC 1.12333</strain>
    </source>
</reference>
<dbReference type="InterPro" id="IPR011006">
    <property type="entry name" value="CheY-like_superfamily"/>
</dbReference>
<keyword evidence="1" id="KW-0597">Phosphoprotein</keyword>
<dbReference type="SUPFAM" id="SSF52172">
    <property type="entry name" value="CheY-like"/>
    <property type="match status" value="1"/>
</dbReference>
<dbReference type="PROSITE" id="PS50110">
    <property type="entry name" value="RESPONSE_REGULATORY"/>
    <property type="match status" value="1"/>
</dbReference>
<name>A0A1I7IN04_9FLAO</name>
<feature type="domain" description="Response regulatory" evidence="2">
    <location>
        <begin position="4"/>
        <end position="123"/>
    </location>
</feature>
<dbReference type="Gene3D" id="3.40.50.2300">
    <property type="match status" value="1"/>
</dbReference>
<dbReference type="AlphaFoldDB" id="A0A1I7IN04"/>
<dbReference type="EMBL" id="FPBK01000018">
    <property type="protein sequence ID" value="SFU74299.1"/>
    <property type="molecule type" value="Genomic_DNA"/>
</dbReference>
<keyword evidence="4" id="KW-1185">Reference proteome</keyword>